<dbReference type="OMA" id="HQHIVSQ"/>
<dbReference type="VEuPathDB" id="FungiDB:PCH_Pc20g10180"/>
<gene>
    <name evidence="1" type="ORF">Pc20g10180</name>
    <name evidence="1" type="ORF">PCH_Pc20g10180</name>
</gene>
<accession>B6HFL9</accession>
<name>B6HFL9_PENRW</name>
<keyword evidence="2" id="KW-1185">Reference proteome</keyword>
<evidence type="ECO:0000313" key="1">
    <source>
        <dbReference type="EMBL" id="CAP86347.1"/>
    </source>
</evidence>
<dbReference type="AlphaFoldDB" id="B6HFL9"/>
<dbReference type="Proteomes" id="UP000000724">
    <property type="component" value="Contig Pc00c20"/>
</dbReference>
<protein>
    <submittedName>
        <fullName evidence="1">Uncharacterized protein</fullName>
    </submittedName>
</protein>
<dbReference type="HOGENOM" id="CLU_144948_0_0_1"/>
<dbReference type="OrthoDB" id="4276636at2759"/>
<evidence type="ECO:0000313" key="2">
    <source>
        <dbReference type="Proteomes" id="UP000000724"/>
    </source>
</evidence>
<sequence length="152" mass="17882">MAWWDSSTPGWVYNLVPTYAQEIYKFRIELEGEIDILANHPGHQHIVSQRLTVTAKSLRKIKILASDISVYFPDSAFVAHRRPGFFQTTFPRLCDFIENTLIELSRTVIHDPRRFKYILVAFSNLEDVSTVLLVHLAILEYLQEYNREWVHF</sequence>
<organism evidence="1 2">
    <name type="scientific">Penicillium rubens (strain ATCC 28089 / DSM 1075 / NRRL 1951 / Wisconsin 54-1255)</name>
    <name type="common">Penicillium chrysogenum</name>
    <dbReference type="NCBI Taxonomy" id="500485"/>
    <lineage>
        <taxon>Eukaryota</taxon>
        <taxon>Fungi</taxon>
        <taxon>Dikarya</taxon>
        <taxon>Ascomycota</taxon>
        <taxon>Pezizomycotina</taxon>
        <taxon>Eurotiomycetes</taxon>
        <taxon>Eurotiomycetidae</taxon>
        <taxon>Eurotiales</taxon>
        <taxon>Aspergillaceae</taxon>
        <taxon>Penicillium</taxon>
        <taxon>Penicillium chrysogenum species complex</taxon>
    </lineage>
</organism>
<reference evidence="1 2" key="1">
    <citation type="journal article" date="2008" name="Nat. Biotechnol.">
        <title>Genome sequencing and analysis of the filamentous fungus Penicillium chrysogenum.</title>
        <authorList>
            <person name="van den Berg M.A."/>
            <person name="Albang R."/>
            <person name="Albermann K."/>
            <person name="Badger J.H."/>
            <person name="Daran J.-M."/>
            <person name="Driessen A.J.M."/>
            <person name="Garcia-Estrada C."/>
            <person name="Fedorova N.D."/>
            <person name="Harris D.M."/>
            <person name="Heijne W.H.M."/>
            <person name="Joardar V.S."/>
            <person name="Kiel J.A.K.W."/>
            <person name="Kovalchuk A."/>
            <person name="Martin J.F."/>
            <person name="Nierman W.C."/>
            <person name="Nijland J.G."/>
            <person name="Pronk J.T."/>
            <person name="Roubos J.A."/>
            <person name="van der Klei I.J."/>
            <person name="van Peij N.N.M.E."/>
            <person name="Veenhuis M."/>
            <person name="von Doehren H."/>
            <person name="Wagner C."/>
            <person name="Wortman J.R."/>
            <person name="Bovenberg R.A.L."/>
        </authorList>
    </citation>
    <scope>NUCLEOTIDE SEQUENCE [LARGE SCALE GENOMIC DNA]</scope>
    <source>
        <strain evidence="2">ATCC 28089 / DSM 1075 / NRRL 1951 / Wisconsin 54-1255</strain>
    </source>
</reference>
<proteinExistence type="predicted"/>
<dbReference type="EMBL" id="AM920435">
    <property type="protein sequence ID" value="CAP86347.1"/>
    <property type="molecule type" value="Genomic_DNA"/>
</dbReference>